<sequence length="283" mass="32854">MQKVLDITTFDFKASAIEIEVKNLDFIKALPHILGKPHKARFYQVIYIEEGEFRCFIDFKQIMLKANELLFISIGQVCEYDILNEYKGRLILFTEVFFSTTEQDAKFLYTSEILSPISTNQVIEIQQSVVQPLLTLLEGELTKEIDTFQAIIAQNYLRIILLESERQLKTTTCEFTQSNIIRDFYNLLELHFKVNRNTNFYCELLGVSEKALSKQLKVTIGNTPKVSIDARVVLEAKRLLSYSPLSIKEIGYELGFEEPTNFNKYFKKHTNQTPNDFRALLSK</sequence>
<feature type="domain" description="HTH araC/xylS-type" evidence="4">
    <location>
        <begin position="182"/>
        <end position="280"/>
    </location>
</feature>
<dbReference type="OrthoDB" id="2666928at2"/>
<keyword evidence="1" id="KW-0805">Transcription regulation</keyword>
<dbReference type="InterPro" id="IPR009057">
    <property type="entry name" value="Homeodomain-like_sf"/>
</dbReference>
<dbReference type="PANTHER" id="PTHR43280:SF32">
    <property type="entry name" value="TRANSCRIPTIONAL REGULATORY PROTEIN"/>
    <property type="match status" value="1"/>
</dbReference>
<keyword evidence="6" id="KW-1185">Reference proteome</keyword>
<dbReference type="Gene3D" id="1.10.10.60">
    <property type="entry name" value="Homeodomain-like"/>
    <property type="match status" value="1"/>
</dbReference>
<gene>
    <name evidence="5" type="ORF">AV926_12170</name>
</gene>
<dbReference type="InterPro" id="IPR003313">
    <property type="entry name" value="AraC-bd"/>
</dbReference>
<organism evidence="5 6">
    <name type="scientific">Myroides marinus</name>
    <dbReference type="NCBI Taxonomy" id="703342"/>
    <lineage>
        <taxon>Bacteria</taxon>
        <taxon>Pseudomonadati</taxon>
        <taxon>Bacteroidota</taxon>
        <taxon>Flavobacteriia</taxon>
        <taxon>Flavobacteriales</taxon>
        <taxon>Flavobacteriaceae</taxon>
        <taxon>Myroides</taxon>
    </lineage>
</organism>
<dbReference type="Pfam" id="PF12833">
    <property type="entry name" value="HTH_18"/>
    <property type="match status" value="1"/>
</dbReference>
<dbReference type="SUPFAM" id="SSF51215">
    <property type="entry name" value="Regulatory protein AraC"/>
    <property type="match status" value="1"/>
</dbReference>
<dbReference type="SMART" id="SM00342">
    <property type="entry name" value="HTH_ARAC"/>
    <property type="match status" value="1"/>
</dbReference>
<dbReference type="PANTHER" id="PTHR43280">
    <property type="entry name" value="ARAC-FAMILY TRANSCRIPTIONAL REGULATOR"/>
    <property type="match status" value="1"/>
</dbReference>
<evidence type="ECO:0000313" key="6">
    <source>
        <dbReference type="Proteomes" id="UP000076630"/>
    </source>
</evidence>
<evidence type="ECO:0000256" key="1">
    <source>
        <dbReference type="ARBA" id="ARBA00023015"/>
    </source>
</evidence>
<proteinExistence type="predicted"/>
<dbReference type="InterPro" id="IPR037923">
    <property type="entry name" value="HTH-like"/>
</dbReference>
<evidence type="ECO:0000256" key="2">
    <source>
        <dbReference type="ARBA" id="ARBA00023125"/>
    </source>
</evidence>
<comment type="caution">
    <text evidence="5">The sequence shown here is derived from an EMBL/GenBank/DDBJ whole genome shotgun (WGS) entry which is preliminary data.</text>
</comment>
<dbReference type="SUPFAM" id="SSF46689">
    <property type="entry name" value="Homeodomain-like"/>
    <property type="match status" value="1"/>
</dbReference>
<protein>
    <submittedName>
        <fullName evidence="5">AraC family transcriptional regulator</fullName>
    </submittedName>
</protein>
<dbReference type="Pfam" id="PF02311">
    <property type="entry name" value="AraC_binding"/>
    <property type="match status" value="1"/>
</dbReference>
<dbReference type="GO" id="GO:0043565">
    <property type="term" value="F:sequence-specific DNA binding"/>
    <property type="evidence" value="ECO:0007669"/>
    <property type="project" value="InterPro"/>
</dbReference>
<evidence type="ECO:0000256" key="3">
    <source>
        <dbReference type="ARBA" id="ARBA00023163"/>
    </source>
</evidence>
<dbReference type="GO" id="GO:0003700">
    <property type="term" value="F:DNA-binding transcription factor activity"/>
    <property type="evidence" value="ECO:0007669"/>
    <property type="project" value="InterPro"/>
</dbReference>
<dbReference type="RefSeq" id="WP_038986748.1">
    <property type="nucleotide sequence ID" value="NZ_JACAJN010000032.1"/>
</dbReference>
<dbReference type="Proteomes" id="UP000076630">
    <property type="component" value="Unassembled WGS sequence"/>
</dbReference>
<dbReference type="PROSITE" id="PS01124">
    <property type="entry name" value="HTH_ARAC_FAMILY_2"/>
    <property type="match status" value="1"/>
</dbReference>
<dbReference type="PRINTS" id="PR00032">
    <property type="entry name" value="HTHARAC"/>
</dbReference>
<name>A0A161SD31_9FLAO</name>
<reference evidence="5 6" key="1">
    <citation type="submission" date="2016-01" db="EMBL/GenBank/DDBJ databases">
        <title>Whole genome sequencing of Myroides marinus L41.</title>
        <authorList>
            <person name="Hong K.W."/>
        </authorList>
    </citation>
    <scope>NUCLEOTIDE SEQUENCE [LARGE SCALE GENOMIC DNA]</scope>
    <source>
        <strain evidence="5 6">L41</strain>
    </source>
</reference>
<dbReference type="EMBL" id="LQNU01000064">
    <property type="protein sequence ID" value="KZE78445.1"/>
    <property type="molecule type" value="Genomic_DNA"/>
</dbReference>
<evidence type="ECO:0000313" key="5">
    <source>
        <dbReference type="EMBL" id="KZE78445.1"/>
    </source>
</evidence>
<evidence type="ECO:0000259" key="4">
    <source>
        <dbReference type="PROSITE" id="PS01124"/>
    </source>
</evidence>
<dbReference type="AlphaFoldDB" id="A0A161SD31"/>
<accession>A0A161SD31</accession>
<keyword evidence="2" id="KW-0238">DNA-binding</keyword>
<dbReference type="InterPro" id="IPR020449">
    <property type="entry name" value="Tscrpt_reg_AraC-type_HTH"/>
</dbReference>
<keyword evidence="3" id="KW-0804">Transcription</keyword>
<dbReference type="InterPro" id="IPR018060">
    <property type="entry name" value="HTH_AraC"/>
</dbReference>